<comment type="caution">
    <text evidence="2">The sequence shown here is derived from an EMBL/GenBank/DDBJ whole genome shotgun (WGS) entry which is preliminary data.</text>
</comment>
<dbReference type="SUPFAM" id="SSF143100">
    <property type="entry name" value="TTHA1013/TTHA0281-like"/>
    <property type="match status" value="1"/>
</dbReference>
<accession>A0A2H0BU22</accession>
<dbReference type="InterPro" id="IPR031807">
    <property type="entry name" value="HicB-like"/>
</dbReference>
<evidence type="ECO:0000259" key="1">
    <source>
        <dbReference type="Pfam" id="PF15919"/>
    </source>
</evidence>
<gene>
    <name evidence="2" type="ORF">COW99_05330</name>
</gene>
<dbReference type="AlphaFoldDB" id="A0A2H0BU22"/>
<dbReference type="PANTHER" id="PTHR34504:SF2">
    <property type="entry name" value="UPF0150 PROTEIN SSL0259"/>
    <property type="match status" value="1"/>
</dbReference>
<dbReference type="EMBL" id="PCTA01000033">
    <property type="protein sequence ID" value="PIP61186.1"/>
    <property type="molecule type" value="Genomic_DNA"/>
</dbReference>
<name>A0A2H0BU22_9BACT</name>
<evidence type="ECO:0000313" key="2">
    <source>
        <dbReference type="EMBL" id="PIP61186.1"/>
    </source>
</evidence>
<protein>
    <recommendedName>
        <fullName evidence="1">HicB-like antitoxin of toxin-antitoxin system domain-containing protein</fullName>
    </recommendedName>
</protein>
<dbReference type="PANTHER" id="PTHR34504">
    <property type="entry name" value="ANTITOXIN HICB"/>
    <property type="match status" value="1"/>
</dbReference>
<dbReference type="Pfam" id="PF15919">
    <property type="entry name" value="HicB_lk_antitox"/>
    <property type="match status" value="1"/>
</dbReference>
<dbReference type="Gene3D" id="3.30.160.250">
    <property type="match status" value="1"/>
</dbReference>
<feature type="domain" description="HicB-like antitoxin of toxin-antitoxin system" evidence="1">
    <location>
        <begin position="10"/>
        <end position="70"/>
    </location>
</feature>
<reference evidence="2 3" key="1">
    <citation type="submission" date="2017-09" db="EMBL/GenBank/DDBJ databases">
        <title>Depth-based differentiation of microbial function through sediment-hosted aquifers and enrichment of novel symbionts in the deep terrestrial subsurface.</title>
        <authorList>
            <person name="Probst A.J."/>
            <person name="Ladd B."/>
            <person name="Jarett J.K."/>
            <person name="Geller-Mcgrath D.E."/>
            <person name="Sieber C.M."/>
            <person name="Emerson J.B."/>
            <person name="Anantharaman K."/>
            <person name="Thomas B.C."/>
            <person name="Malmstrom R."/>
            <person name="Stieglmeier M."/>
            <person name="Klingl A."/>
            <person name="Woyke T."/>
            <person name="Ryan C.M."/>
            <person name="Banfield J.F."/>
        </authorList>
    </citation>
    <scope>NUCLEOTIDE SEQUENCE [LARGE SCALE GENOMIC DNA]</scope>
    <source>
        <strain evidence="2">CG22_combo_CG10-13_8_21_14_all_38_20</strain>
    </source>
</reference>
<proteinExistence type="predicted"/>
<dbReference type="InterPro" id="IPR051404">
    <property type="entry name" value="TA_system_antitoxin"/>
</dbReference>
<evidence type="ECO:0000313" key="3">
    <source>
        <dbReference type="Proteomes" id="UP000231246"/>
    </source>
</evidence>
<dbReference type="InterPro" id="IPR035069">
    <property type="entry name" value="TTHA1013/TTHA0281-like"/>
</dbReference>
<dbReference type="Proteomes" id="UP000231246">
    <property type="component" value="Unassembled WGS sequence"/>
</dbReference>
<organism evidence="2 3">
    <name type="scientific">Candidatus Roizmanbacteria bacterium CG22_combo_CG10-13_8_21_14_all_38_20</name>
    <dbReference type="NCBI Taxonomy" id="1974862"/>
    <lineage>
        <taxon>Bacteria</taxon>
        <taxon>Candidatus Roizmaniibacteriota</taxon>
    </lineage>
</organism>
<sequence>MKTSVLSFRTVIEKDGTSYHGHVPSLPGCHTQGESIEQTRKYLREAIAGYLKTLKKQGLIIPTDESYESVESFDMRSLFENHPSSQSYV</sequence>